<feature type="transmembrane region" description="Helical" evidence="1">
    <location>
        <begin position="18"/>
        <end position="36"/>
    </location>
</feature>
<feature type="transmembrane region" description="Helical" evidence="1">
    <location>
        <begin position="56"/>
        <end position="75"/>
    </location>
</feature>
<keyword evidence="1" id="KW-1133">Transmembrane helix</keyword>
<organism evidence="2 3">
    <name type="scientific">Haloactinomyces albus</name>
    <dbReference type="NCBI Taxonomy" id="1352928"/>
    <lineage>
        <taxon>Bacteria</taxon>
        <taxon>Bacillati</taxon>
        <taxon>Actinomycetota</taxon>
        <taxon>Actinomycetes</taxon>
        <taxon>Actinopolysporales</taxon>
        <taxon>Actinopolysporaceae</taxon>
        <taxon>Haloactinomyces</taxon>
    </lineage>
</organism>
<proteinExistence type="predicted"/>
<reference evidence="2" key="1">
    <citation type="submission" date="2023-07" db="EMBL/GenBank/DDBJ databases">
        <title>Sequencing the genomes of 1000 actinobacteria strains.</title>
        <authorList>
            <person name="Klenk H.-P."/>
        </authorList>
    </citation>
    <scope>NUCLEOTIDE SEQUENCE</scope>
    <source>
        <strain evidence="2">DSM 45977</strain>
    </source>
</reference>
<evidence type="ECO:0000313" key="3">
    <source>
        <dbReference type="Proteomes" id="UP001180845"/>
    </source>
</evidence>
<feature type="transmembrane region" description="Helical" evidence="1">
    <location>
        <begin position="96"/>
        <end position="118"/>
    </location>
</feature>
<keyword evidence="1" id="KW-0812">Transmembrane</keyword>
<accession>A0AAE3ZEK3</accession>
<evidence type="ECO:0000256" key="1">
    <source>
        <dbReference type="SAM" id="Phobius"/>
    </source>
</evidence>
<comment type="caution">
    <text evidence="2">The sequence shown here is derived from an EMBL/GenBank/DDBJ whole genome shotgun (WGS) entry which is preliminary data.</text>
</comment>
<dbReference type="RefSeq" id="WP_310273382.1">
    <property type="nucleotide sequence ID" value="NZ_JAVDXW010000001.1"/>
</dbReference>
<keyword evidence="1" id="KW-0472">Membrane</keyword>
<name>A0AAE3ZEK3_9ACTN</name>
<dbReference type="Proteomes" id="UP001180845">
    <property type="component" value="Unassembled WGS sequence"/>
</dbReference>
<feature type="transmembrane region" description="Helical" evidence="1">
    <location>
        <begin position="138"/>
        <end position="159"/>
    </location>
</feature>
<protein>
    <submittedName>
        <fullName evidence="2">ABC-2 type transport system permease protein</fullName>
    </submittedName>
</protein>
<dbReference type="AlphaFoldDB" id="A0AAE3ZEK3"/>
<gene>
    <name evidence="2" type="ORF">JOF55_002300</name>
</gene>
<feature type="transmembrane region" description="Helical" evidence="1">
    <location>
        <begin position="166"/>
        <end position="187"/>
    </location>
</feature>
<sequence length="244" mass="25881">MTLLAVERIKLFSTRSPWWSIFLALGLTIGFAGMMALQSGPEFPLSLSMTQTGYQFGLIVTMVMAVLAVTTEYRFGTIKATFQAVPNRAAVLLAKTALIAVLALLIGEAAAFGSWGVAQVVAPEADLAITTAEHWRQLAGLGPVFAGSAVLALAVGILIRQTAGATSLVLVWSMLVEGLIGMIPTIGQDIQEWTPFMMADHFLSGSVGGPYDMPLSPWGSLVYFLAIATALLIIALVTAHRRDA</sequence>
<feature type="transmembrane region" description="Helical" evidence="1">
    <location>
        <begin position="221"/>
        <end position="239"/>
    </location>
</feature>
<keyword evidence="3" id="KW-1185">Reference proteome</keyword>
<evidence type="ECO:0000313" key="2">
    <source>
        <dbReference type="EMBL" id="MDR7302119.1"/>
    </source>
</evidence>
<dbReference type="EMBL" id="JAVDXW010000001">
    <property type="protein sequence ID" value="MDR7302119.1"/>
    <property type="molecule type" value="Genomic_DNA"/>
</dbReference>